<protein>
    <recommendedName>
        <fullName evidence="2">NAD(+)--protein-arginine ADP-ribosyltransferase</fullName>
        <ecNumber evidence="2">2.4.2.31</ecNumber>
    </recommendedName>
</protein>
<dbReference type="AlphaFoldDB" id="A0A1C0U0J2"/>
<keyword evidence="4 8" id="KW-0808">Transferase</keyword>
<dbReference type="SUPFAM" id="SSF56399">
    <property type="entry name" value="ADP-ribosylation"/>
    <property type="match status" value="1"/>
</dbReference>
<evidence type="ECO:0000256" key="1">
    <source>
        <dbReference type="ARBA" id="ARBA00009558"/>
    </source>
</evidence>
<dbReference type="InterPro" id="IPR000768">
    <property type="entry name" value="ART"/>
</dbReference>
<accession>A0A1C0U0J2</accession>
<sequence>MFGANQSCTTSQQPAASIVTQMEQVPSVTTSQGSHQPTLVNQPAKMPPLQQAIEEFNKAVMRAAEYEGSVENIIRDKVNRLFPTADKALKEKVVAQSVEKVAEANQAFEFNHLGNDLLEFPAVEYMSRSFVRRVLENLAIAQAKKPSLTVPKTNKDTGFGFLQGWSNDNAEWAKQLNAVLNESKINARVLTTLAYSHIKLFRDDAPLHKMGDTINQQLLTDKESHPRLDIFKTHSANSEPKFAKPITIQPHGWAWLKYTDWNVAEALGNKIHTGFISNRQSGDPHNGTGFKFQGMQQAIKPVPYRRNSFSLSERSEHESGYGNYVIHDKSLTSINTDQPMSVNWRQQNMDKKLPMFAGPSSTTSYMYEIARLLNLPAYEAQLFRALLLGWMIQARDHSFTEIMGALDAYAMEFGENGPAVVDSDEKMAWHARQTGDWLSAYEGLVTEDIDLPAMEAKTIILNGQEIHLPALEPVKIDQKTFDQFITQGKGYPSQYGSDDSLLKLGQAIQRGQEAEAEDEAGLASEKILYAPQDMETLKLYNPEKRVLPVRPERTEPGTTLLDSTKDEKVTKWLDELPPERRASLLNSAASLLAESTQQDSLSNVFHYGGRNDVWETFLTVKETNMLAEKLKLDSLQSGEDPFIHLLDLAAAKNTPQERKATILTAIGDLKDNQDMLIKGMMLAVTRFYTANGANVINPGYGDFAPPKNDEEMEIRLQSLLKRNQYRTSAQRAQAKNEYNQTVELLRSALESPMFERYSGKVWHGSHVAVADAILQKRTGAKFPGFMSTTYDPSVAQSYMDKGALLVVKASEVNGSIVEGISNAPSEKEVLFPADTLFQVEQSYTMHLKKDYPPTHQSMMKRKMFDLEVAKGQRKPYVTIRVTTPEMGQLDQSDPAGEHELRELIELIKKNGTKMDTESESESKIKVVVMIPENRTEPQKKRVSDRAIHARFDYQEKGLAVEETEENEKQAQRMTKKPQALLAAR</sequence>
<evidence type="ECO:0000313" key="8">
    <source>
        <dbReference type="EMBL" id="OCQ51405.1"/>
    </source>
</evidence>
<evidence type="ECO:0000256" key="3">
    <source>
        <dbReference type="ARBA" id="ARBA00022676"/>
    </source>
</evidence>
<dbReference type="EC" id="2.4.2.31" evidence="2"/>
<proteinExistence type="inferred from homology"/>
<keyword evidence="9" id="KW-1185">Reference proteome</keyword>
<dbReference type="PROSITE" id="PS51996">
    <property type="entry name" value="TR_MART"/>
    <property type="match status" value="1"/>
</dbReference>
<comment type="caution">
    <text evidence="8">The sequence shown here is derived from an EMBL/GenBank/DDBJ whole genome shotgun (WGS) entry which is preliminary data.</text>
</comment>
<reference evidence="8 9" key="1">
    <citation type="submission" date="2015-12" db="EMBL/GenBank/DDBJ databases">
        <title>Genome comparisons provide insights into the role of secondary metabolites in the pathogenic phase of the Photorhabdus life cycle.</title>
        <authorList>
            <person name="Tobias N.J."/>
            <person name="Mishra B."/>
            <person name="Gupta D.K."/>
            <person name="Thines M."/>
            <person name="Stinear T.P."/>
            <person name="Bode H.B."/>
        </authorList>
    </citation>
    <scope>NUCLEOTIDE SEQUENCE [LARGE SCALE GENOMIC DNA]</scope>
    <source>
        <strain evidence="8 9">PB68.1</strain>
    </source>
</reference>
<keyword evidence="3" id="KW-0328">Glycosyltransferase</keyword>
<dbReference type="EMBL" id="LOMY01000136">
    <property type="protein sequence ID" value="OCQ51405.1"/>
    <property type="molecule type" value="Genomic_DNA"/>
</dbReference>
<evidence type="ECO:0000313" key="9">
    <source>
        <dbReference type="Proteomes" id="UP000093476"/>
    </source>
</evidence>
<dbReference type="Proteomes" id="UP000093476">
    <property type="component" value="Unassembled WGS sequence"/>
</dbReference>
<dbReference type="Gene3D" id="3.90.176.10">
    <property type="entry name" value="Toxin ADP-ribosyltransferase, Chain A, domain 1"/>
    <property type="match status" value="1"/>
</dbReference>
<dbReference type="GO" id="GO:0106274">
    <property type="term" value="F:NAD+-protein-arginine ADP-ribosyltransferase activity"/>
    <property type="evidence" value="ECO:0007669"/>
    <property type="project" value="UniProtKB-EC"/>
</dbReference>
<comment type="similarity">
    <text evidence="1">Belongs to the Arg-specific ADP-ribosyltransferase family.</text>
</comment>
<dbReference type="RefSeq" id="WP_240487841.1">
    <property type="nucleotide sequence ID" value="NZ_LOMY01000136.1"/>
</dbReference>
<comment type="catalytic activity">
    <reaction evidence="6">
        <text>L-arginyl-[protein] + NAD(+) = N(omega)-(ADP-D-ribosyl)-L-arginyl-[protein] + nicotinamide + H(+)</text>
        <dbReference type="Rhea" id="RHEA:19149"/>
        <dbReference type="Rhea" id="RHEA-COMP:10532"/>
        <dbReference type="Rhea" id="RHEA-COMP:15087"/>
        <dbReference type="ChEBI" id="CHEBI:15378"/>
        <dbReference type="ChEBI" id="CHEBI:17154"/>
        <dbReference type="ChEBI" id="CHEBI:29965"/>
        <dbReference type="ChEBI" id="CHEBI:57540"/>
        <dbReference type="ChEBI" id="CHEBI:142554"/>
        <dbReference type="EC" id="2.4.2.31"/>
    </reaction>
</comment>
<organism evidence="8 9">
    <name type="scientific">Photorhabdus australis subsp. thailandensis</name>
    <dbReference type="NCBI Taxonomy" id="2805096"/>
    <lineage>
        <taxon>Bacteria</taxon>
        <taxon>Pseudomonadati</taxon>
        <taxon>Pseudomonadota</taxon>
        <taxon>Gammaproteobacteria</taxon>
        <taxon>Enterobacterales</taxon>
        <taxon>Morganellaceae</taxon>
        <taxon>Photorhabdus</taxon>
    </lineage>
</organism>
<feature type="region of interest" description="Disordered" evidence="7">
    <location>
        <begin position="1"/>
        <end position="42"/>
    </location>
</feature>
<evidence type="ECO:0000256" key="4">
    <source>
        <dbReference type="ARBA" id="ARBA00022679"/>
    </source>
</evidence>
<evidence type="ECO:0000256" key="5">
    <source>
        <dbReference type="ARBA" id="ARBA00022695"/>
    </source>
</evidence>
<keyword evidence="5" id="KW-0548">Nucleotidyltransferase</keyword>
<evidence type="ECO:0000256" key="7">
    <source>
        <dbReference type="SAM" id="MobiDB-lite"/>
    </source>
</evidence>
<dbReference type="GO" id="GO:0016779">
    <property type="term" value="F:nucleotidyltransferase activity"/>
    <property type="evidence" value="ECO:0007669"/>
    <property type="project" value="UniProtKB-KW"/>
</dbReference>
<name>A0A1C0U0J2_9GAMM</name>
<feature type="compositionally biased region" description="Polar residues" evidence="7">
    <location>
        <begin position="1"/>
        <end position="41"/>
    </location>
</feature>
<evidence type="ECO:0000256" key="2">
    <source>
        <dbReference type="ARBA" id="ARBA00012031"/>
    </source>
</evidence>
<feature type="region of interest" description="Disordered" evidence="7">
    <location>
        <begin position="958"/>
        <end position="984"/>
    </location>
</feature>
<dbReference type="Pfam" id="PF01129">
    <property type="entry name" value="ART"/>
    <property type="match status" value="1"/>
</dbReference>
<gene>
    <name evidence="8" type="ORF">Ppb6_03406</name>
</gene>
<evidence type="ECO:0000256" key="6">
    <source>
        <dbReference type="ARBA" id="ARBA00047597"/>
    </source>
</evidence>
<dbReference type="PATRIC" id="fig|286156.4.peg.3896"/>